<dbReference type="EMBL" id="CP141769">
    <property type="protein sequence ID" value="WRS38495.1"/>
    <property type="molecule type" value="Genomic_DNA"/>
</dbReference>
<feature type="transmembrane region" description="Helical" evidence="1">
    <location>
        <begin position="77"/>
        <end position="96"/>
    </location>
</feature>
<feature type="transmembrane region" description="Helical" evidence="1">
    <location>
        <begin position="194"/>
        <end position="216"/>
    </location>
</feature>
<dbReference type="RefSeq" id="WP_324779026.1">
    <property type="nucleotide sequence ID" value="NZ_CP141769.1"/>
</dbReference>
<feature type="transmembrane region" description="Helical" evidence="1">
    <location>
        <begin position="15"/>
        <end position="35"/>
    </location>
</feature>
<keyword evidence="1" id="KW-1133">Transmembrane helix</keyword>
<feature type="transmembrane region" description="Helical" evidence="1">
    <location>
        <begin position="162"/>
        <end position="182"/>
    </location>
</feature>
<keyword evidence="4" id="KW-1185">Reference proteome</keyword>
<feature type="domain" description="EamA" evidence="2">
    <location>
        <begin position="163"/>
        <end position="295"/>
    </location>
</feature>
<gene>
    <name evidence="3" type="ORF">VA613_10820</name>
</gene>
<organism evidence="3 4">
    <name type="scientific">Thiobacillus sedimenti</name>
    <dbReference type="NCBI Taxonomy" id="3110231"/>
    <lineage>
        <taxon>Bacteria</taxon>
        <taxon>Pseudomonadati</taxon>
        <taxon>Pseudomonadota</taxon>
        <taxon>Betaproteobacteria</taxon>
        <taxon>Nitrosomonadales</taxon>
        <taxon>Thiobacillaceae</taxon>
        <taxon>Thiobacillus</taxon>
    </lineage>
</organism>
<feature type="transmembrane region" description="Helical" evidence="1">
    <location>
        <begin position="228"/>
        <end position="248"/>
    </location>
</feature>
<evidence type="ECO:0000259" key="2">
    <source>
        <dbReference type="Pfam" id="PF00892"/>
    </source>
</evidence>
<feature type="transmembrane region" description="Helical" evidence="1">
    <location>
        <begin position="255"/>
        <end position="274"/>
    </location>
</feature>
<keyword evidence="1" id="KW-0472">Membrane</keyword>
<dbReference type="InterPro" id="IPR000620">
    <property type="entry name" value="EamA_dom"/>
</dbReference>
<feature type="transmembrane region" description="Helical" evidence="1">
    <location>
        <begin position="280"/>
        <end position="298"/>
    </location>
</feature>
<dbReference type="InterPro" id="IPR037185">
    <property type="entry name" value="EmrE-like"/>
</dbReference>
<feature type="transmembrane region" description="Helical" evidence="1">
    <location>
        <begin position="47"/>
        <end position="65"/>
    </location>
</feature>
<name>A0ABZ1CHC7_9PROT</name>
<evidence type="ECO:0000256" key="1">
    <source>
        <dbReference type="SAM" id="Phobius"/>
    </source>
</evidence>
<feature type="domain" description="EamA" evidence="2">
    <location>
        <begin position="17"/>
        <end position="147"/>
    </location>
</feature>
<keyword evidence="1" id="KW-0812">Transmembrane</keyword>
<proteinExistence type="predicted"/>
<reference evidence="3 4" key="1">
    <citation type="submission" date="2023-12" db="EMBL/GenBank/DDBJ databases">
        <title>Thiobacillus sedimentum sp. nov., a chemolithoautotrophic sulfur-oxidizing bacterium isolated from freshwater sediment.</title>
        <authorList>
            <person name="Luo J."/>
            <person name="Dai C."/>
        </authorList>
    </citation>
    <scope>NUCLEOTIDE SEQUENCE [LARGE SCALE GENOMIC DNA]</scope>
    <source>
        <strain evidence="3 4">SCUT-2</strain>
    </source>
</reference>
<feature type="transmembrane region" description="Helical" evidence="1">
    <location>
        <begin position="102"/>
        <end position="124"/>
    </location>
</feature>
<evidence type="ECO:0000313" key="4">
    <source>
        <dbReference type="Proteomes" id="UP001334732"/>
    </source>
</evidence>
<accession>A0ABZ1CHC7</accession>
<dbReference type="Pfam" id="PF00892">
    <property type="entry name" value="EamA"/>
    <property type="match status" value="2"/>
</dbReference>
<dbReference type="PANTHER" id="PTHR22911:SF137">
    <property type="entry name" value="SOLUTE CARRIER FAMILY 35 MEMBER G2-RELATED"/>
    <property type="match status" value="1"/>
</dbReference>
<feature type="transmembrane region" description="Helical" evidence="1">
    <location>
        <begin position="136"/>
        <end position="156"/>
    </location>
</feature>
<dbReference type="SUPFAM" id="SSF103481">
    <property type="entry name" value="Multidrug resistance efflux transporter EmrE"/>
    <property type="match status" value="2"/>
</dbReference>
<dbReference type="PANTHER" id="PTHR22911">
    <property type="entry name" value="ACYL-MALONYL CONDENSING ENZYME-RELATED"/>
    <property type="match status" value="1"/>
</dbReference>
<dbReference type="Proteomes" id="UP001334732">
    <property type="component" value="Chromosome"/>
</dbReference>
<evidence type="ECO:0000313" key="3">
    <source>
        <dbReference type="EMBL" id="WRS38495.1"/>
    </source>
</evidence>
<sequence>MTAEALPVPAHRLQLLKGFAAAAAVVVVWSGFNIVSRLGGRSPLTPYDMAAARFVFSGIVCLPFVLARWRRLPWPRLAVLAAFGGMSYGLFVYAGFSLAPTAHAGILVNGGIPFATALLAWLVLGRRPGIRSEFALLVAGLGIVLIGLHSFGQFAGAPAHQWVGDVFFLLAATCYASFGLLLKHWHVSPLDATIGIAVISMACYAPVYLAFLPKAIATVPLSFVLLQGVYQGILAASIAGLLFAYAIHNIGPQRATLMLAMVPGISAVAAVPLLKESLDAVTIAGVVLVTVGAALGATHQSAR</sequence>
<protein>
    <submittedName>
        <fullName evidence="3">DMT family transporter</fullName>
    </submittedName>
</protein>